<dbReference type="AlphaFoldDB" id="A0A9J6PBJ1"/>
<name>A0A9J6PBJ1_9PROT</name>
<keyword evidence="2" id="KW-0464">Manganese</keyword>
<evidence type="ECO:0000256" key="2">
    <source>
        <dbReference type="PIRSR" id="PIRSR005962-1"/>
    </source>
</evidence>
<protein>
    <submittedName>
        <fullName evidence="4">M20 family metallopeptidase</fullName>
    </submittedName>
</protein>
<feature type="binding site" evidence="2">
    <location>
        <position position="137"/>
    </location>
    <ligand>
        <name>Mn(2+)</name>
        <dbReference type="ChEBI" id="CHEBI:29035"/>
        <label>2</label>
    </ligand>
</feature>
<dbReference type="EMBL" id="JAMZFT010000001">
    <property type="protein sequence ID" value="MCP1335096.1"/>
    <property type="molecule type" value="Genomic_DNA"/>
</dbReference>
<evidence type="ECO:0000313" key="4">
    <source>
        <dbReference type="EMBL" id="MCP1335096.1"/>
    </source>
</evidence>
<dbReference type="InterPro" id="IPR011650">
    <property type="entry name" value="Peptidase_M20_dimer"/>
</dbReference>
<organism evidence="4 5">
    <name type="scientific">Futiania mangrovi</name>
    <dbReference type="NCBI Taxonomy" id="2959716"/>
    <lineage>
        <taxon>Bacteria</taxon>
        <taxon>Pseudomonadati</taxon>
        <taxon>Pseudomonadota</taxon>
        <taxon>Alphaproteobacteria</taxon>
        <taxon>Futianiales</taxon>
        <taxon>Futianiaceae</taxon>
        <taxon>Futiania</taxon>
    </lineage>
</organism>
<feature type="binding site" evidence="2">
    <location>
        <position position="104"/>
    </location>
    <ligand>
        <name>Mn(2+)</name>
        <dbReference type="ChEBI" id="CHEBI:29035"/>
        <label>2</label>
    </ligand>
</feature>
<reference evidence="4" key="1">
    <citation type="submission" date="2022-06" db="EMBL/GenBank/DDBJ databases">
        <title>Isolation and Genomics of Futiania mangrovii gen. nov., sp. nov., a Rare and Metabolically-versatile member in the Class Alphaproteobacteria.</title>
        <authorList>
            <person name="Liu L."/>
            <person name="Huang W.-C."/>
            <person name="Pan J."/>
            <person name="Li J."/>
            <person name="Huang Y."/>
            <person name="Du H."/>
            <person name="Liu Y."/>
            <person name="Li M."/>
        </authorList>
    </citation>
    <scope>NUCLEOTIDE SEQUENCE</scope>
    <source>
        <strain evidence="4">FT118</strain>
    </source>
</reference>
<feature type="binding site" evidence="2">
    <location>
        <position position="102"/>
    </location>
    <ligand>
        <name>Mn(2+)</name>
        <dbReference type="ChEBI" id="CHEBI:29035"/>
        <label>2</label>
    </ligand>
</feature>
<comment type="cofactor">
    <cofactor evidence="2">
        <name>Mn(2+)</name>
        <dbReference type="ChEBI" id="CHEBI:29035"/>
    </cofactor>
    <text evidence="2">The Mn(2+) ion enhances activity.</text>
</comment>
<dbReference type="Proteomes" id="UP001055804">
    <property type="component" value="Unassembled WGS sequence"/>
</dbReference>
<dbReference type="RefSeq" id="WP_269331051.1">
    <property type="nucleotide sequence ID" value="NZ_JAMZFT010000001.1"/>
</dbReference>
<dbReference type="GO" id="GO:0046872">
    <property type="term" value="F:metal ion binding"/>
    <property type="evidence" value="ECO:0007669"/>
    <property type="project" value="UniProtKB-KW"/>
</dbReference>
<proteinExistence type="predicted"/>
<dbReference type="Gene3D" id="3.40.630.10">
    <property type="entry name" value="Zn peptidases"/>
    <property type="match status" value="1"/>
</dbReference>
<dbReference type="FunFam" id="3.30.70.360:FF:000001">
    <property type="entry name" value="N-acetyldiaminopimelate deacetylase"/>
    <property type="match status" value="1"/>
</dbReference>
<keyword evidence="1" id="KW-0378">Hydrolase</keyword>
<dbReference type="InterPro" id="IPR036264">
    <property type="entry name" value="Bact_exopeptidase_dim_dom"/>
</dbReference>
<dbReference type="Pfam" id="PF07687">
    <property type="entry name" value="M20_dimer"/>
    <property type="match status" value="1"/>
</dbReference>
<comment type="caution">
    <text evidence="4">The sequence shown here is derived from an EMBL/GenBank/DDBJ whole genome shotgun (WGS) entry which is preliminary data.</text>
</comment>
<evidence type="ECO:0000313" key="5">
    <source>
        <dbReference type="Proteomes" id="UP001055804"/>
    </source>
</evidence>
<sequence length="401" mass="43509">MPIINRIAAFHDEMTAWRRQIHAHPETAFEEHKTSAFVAKMLESFGVEVHRGLAGTGVVGTLKGRTDTGRAIGLRADMDALDLHEKNEFEHASQNPGKMHACGHDGHTAMLLGAAKYLAETRNFDGTVHFIFQPAEENEGGGRVMVEEGLFDTFPVEQVYGMHNWPGMEVGNIAVMPGPMMASFDIFEITVQGKGAHGAMPHLGVDSVVVAAQIVTALQTIASRNTHPLDAVVVSVTQIHGGDAYNVLPDEVVLRGTTRSFKPEVQDTIEPAMRRIIDGVCASMGAQATMRYERRYPPTINTEAETELAARAAAAVVGEEHVHRDQQPSMGSEDFAFMLQQRPGSYIWLGNSSPSGEVGGCMLHNPHYDFNDQALPVGASYWATLVEQVLARAETATGKAA</sequence>
<feature type="binding site" evidence="2">
    <location>
        <position position="364"/>
    </location>
    <ligand>
        <name>Mn(2+)</name>
        <dbReference type="ChEBI" id="CHEBI:29035"/>
        <label>2</label>
    </ligand>
</feature>
<dbReference type="InterPro" id="IPR017439">
    <property type="entry name" value="Amidohydrolase"/>
</dbReference>
<accession>A0A9J6PBJ1</accession>
<dbReference type="Gene3D" id="3.30.70.360">
    <property type="match status" value="1"/>
</dbReference>
<dbReference type="SUPFAM" id="SSF55031">
    <property type="entry name" value="Bacterial exopeptidase dimerisation domain"/>
    <property type="match status" value="1"/>
</dbReference>
<dbReference type="SUPFAM" id="SSF53187">
    <property type="entry name" value="Zn-dependent exopeptidases"/>
    <property type="match status" value="1"/>
</dbReference>
<feature type="binding site" evidence="2">
    <location>
        <position position="163"/>
    </location>
    <ligand>
        <name>Mn(2+)</name>
        <dbReference type="ChEBI" id="CHEBI:29035"/>
        <label>2</label>
    </ligand>
</feature>
<dbReference type="NCBIfam" id="TIGR01891">
    <property type="entry name" value="amidohydrolases"/>
    <property type="match status" value="1"/>
</dbReference>
<dbReference type="Pfam" id="PF01546">
    <property type="entry name" value="Peptidase_M20"/>
    <property type="match status" value="1"/>
</dbReference>
<dbReference type="GO" id="GO:0019877">
    <property type="term" value="P:diaminopimelate biosynthetic process"/>
    <property type="evidence" value="ECO:0007669"/>
    <property type="project" value="UniProtKB-ARBA"/>
</dbReference>
<gene>
    <name evidence="4" type="ORF">NJQ99_01590</name>
</gene>
<dbReference type="PIRSF" id="PIRSF005962">
    <property type="entry name" value="Pept_M20D_amidohydro"/>
    <property type="match status" value="1"/>
</dbReference>
<keyword evidence="5" id="KW-1185">Reference proteome</keyword>
<dbReference type="PANTHER" id="PTHR11014:SF63">
    <property type="entry name" value="METALLOPEPTIDASE, PUTATIVE (AFU_ORTHOLOGUE AFUA_6G09600)-RELATED"/>
    <property type="match status" value="1"/>
</dbReference>
<keyword evidence="2" id="KW-0479">Metal-binding</keyword>
<evidence type="ECO:0000256" key="1">
    <source>
        <dbReference type="ARBA" id="ARBA00022801"/>
    </source>
</evidence>
<dbReference type="CDD" id="cd05666">
    <property type="entry name" value="M20_Acy1-like"/>
    <property type="match status" value="1"/>
</dbReference>
<dbReference type="GO" id="GO:0050118">
    <property type="term" value="F:N-acetyldiaminopimelate deacetylase activity"/>
    <property type="evidence" value="ECO:0007669"/>
    <property type="project" value="UniProtKB-ARBA"/>
</dbReference>
<evidence type="ECO:0000259" key="3">
    <source>
        <dbReference type="Pfam" id="PF07687"/>
    </source>
</evidence>
<dbReference type="PANTHER" id="PTHR11014">
    <property type="entry name" value="PEPTIDASE M20 FAMILY MEMBER"/>
    <property type="match status" value="1"/>
</dbReference>
<dbReference type="InterPro" id="IPR002933">
    <property type="entry name" value="Peptidase_M20"/>
</dbReference>
<feature type="domain" description="Peptidase M20 dimerisation" evidence="3">
    <location>
        <begin position="187"/>
        <end position="276"/>
    </location>
</feature>